<gene>
    <name evidence="1" type="ORF">CJN711_LOCUS9878</name>
    <name evidence="3" type="ORF">GIL414_LOCUS6784</name>
    <name evidence="2" type="ORF">KQP761_LOCUS16221</name>
</gene>
<protein>
    <submittedName>
        <fullName evidence="1">Uncharacterized protein</fullName>
    </submittedName>
</protein>
<dbReference type="EMBL" id="CAJNOW010008124">
    <property type="protein sequence ID" value="CAF1529804.1"/>
    <property type="molecule type" value="Genomic_DNA"/>
</dbReference>
<evidence type="ECO:0000313" key="3">
    <source>
        <dbReference type="EMBL" id="CAF3905573.1"/>
    </source>
</evidence>
<dbReference type="Proteomes" id="UP000681720">
    <property type="component" value="Unassembled WGS sequence"/>
</dbReference>
<evidence type="ECO:0000313" key="2">
    <source>
        <dbReference type="EMBL" id="CAF1529804.1"/>
    </source>
</evidence>
<dbReference type="Proteomes" id="UP000663834">
    <property type="component" value="Unassembled WGS sequence"/>
</dbReference>
<dbReference type="Proteomes" id="UP000663855">
    <property type="component" value="Unassembled WGS sequence"/>
</dbReference>
<evidence type="ECO:0000313" key="1">
    <source>
        <dbReference type="EMBL" id="CAF1158257.1"/>
    </source>
</evidence>
<dbReference type="OrthoDB" id="10060618at2759"/>
<comment type="caution">
    <text evidence="1">The sequence shown here is derived from an EMBL/GenBank/DDBJ whole genome shotgun (WGS) entry which is preliminary data.</text>
</comment>
<dbReference type="AlphaFoldDB" id="A0A814TAP1"/>
<evidence type="ECO:0000313" key="4">
    <source>
        <dbReference type="Proteomes" id="UP000663855"/>
    </source>
</evidence>
<reference evidence="1" key="1">
    <citation type="submission" date="2021-02" db="EMBL/GenBank/DDBJ databases">
        <authorList>
            <person name="Nowell W R."/>
        </authorList>
    </citation>
    <scope>NUCLEOTIDE SEQUENCE</scope>
</reference>
<sequence length="99" mass="10770">MVAAAVEAVVTYAGSSRDLIVSEDAGWLTRGFSSLHGIAALCSATGKPKVLDASWCSKKCTKFQGAESLRRSNPCIFNEYMMHHKCQLNFTGICCNIKH</sequence>
<dbReference type="EMBL" id="CAJOBJ010001982">
    <property type="protein sequence ID" value="CAF3905573.1"/>
    <property type="molecule type" value="Genomic_DNA"/>
</dbReference>
<accession>A0A814TAP1</accession>
<dbReference type="EMBL" id="CAJNOV010003958">
    <property type="protein sequence ID" value="CAF1158257.1"/>
    <property type="molecule type" value="Genomic_DNA"/>
</dbReference>
<organism evidence="1 4">
    <name type="scientific">Rotaria magnacalcarata</name>
    <dbReference type="NCBI Taxonomy" id="392030"/>
    <lineage>
        <taxon>Eukaryota</taxon>
        <taxon>Metazoa</taxon>
        <taxon>Spiralia</taxon>
        <taxon>Gnathifera</taxon>
        <taxon>Rotifera</taxon>
        <taxon>Eurotatoria</taxon>
        <taxon>Bdelloidea</taxon>
        <taxon>Philodinida</taxon>
        <taxon>Philodinidae</taxon>
        <taxon>Rotaria</taxon>
    </lineage>
</organism>
<name>A0A814TAP1_9BILA</name>
<proteinExistence type="predicted"/>